<dbReference type="GO" id="GO:0016020">
    <property type="term" value="C:membrane"/>
    <property type="evidence" value="ECO:0007669"/>
    <property type="project" value="UniProtKB-SubCell"/>
</dbReference>
<protein>
    <recommendedName>
        <fullName evidence="7">Major facilitator superfamily associated domain-containing protein</fullName>
    </recommendedName>
</protein>
<evidence type="ECO:0000256" key="5">
    <source>
        <dbReference type="ARBA" id="ARBA00023136"/>
    </source>
</evidence>
<feature type="transmembrane region" description="Helical" evidence="6">
    <location>
        <begin position="413"/>
        <end position="431"/>
    </location>
</feature>
<feature type="transmembrane region" description="Helical" evidence="6">
    <location>
        <begin position="15"/>
        <end position="35"/>
    </location>
</feature>
<dbReference type="SUPFAM" id="SSF103473">
    <property type="entry name" value="MFS general substrate transporter"/>
    <property type="match status" value="1"/>
</dbReference>
<dbReference type="InterPro" id="IPR051717">
    <property type="entry name" value="MFS_MFSD6"/>
</dbReference>
<keyword evidence="5 6" id="KW-0472">Membrane</keyword>
<feature type="transmembrane region" description="Helical" evidence="6">
    <location>
        <begin position="368"/>
        <end position="393"/>
    </location>
</feature>
<name>A0A9P0NKB8_APHGO</name>
<feature type="transmembrane region" description="Helical" evidence="6">
    <location>
        <begin position="76"/>
        <end position="94"/>
    </location>
</feature>
<gene>
    <name evidence="8" type="ORF">APHIGO_LOCUS7647</name>
</gene>
<feature type="transmembrane region" description="Helical" evidence="6">
    <location>
        <begin position="502"/>
        <end position="526"/>
    </location>
</feature>
<evidence type="ECO:0000256" key="3">
    <source>
        <dbReference type="ARBA" id="ARBA00022692"/>
    </source>
</evidence>
<evidence type="ECO:0000259" key="7">
    <source>
        <dbReference type="Pfam" id="PF12832"/>
    </source>
</evidence>
<accession>A0A9P0NKB8</accession>
<reference evidence="8" key="1">
    <citation type="submission" date="2022-02" db="EMBL/GenBank/DDBJ databases">
        <authorList>
            <person name="King R."/>
        </authorList>
    </citation>
    <scope>NUCLEOTIDE SEQUENCE</scope>
</reference>
<feature type="domain" description="Major facilitator superfamily associated" evidence="7">
    <location>
        <begin position="12"/>
        <end position="537"/>
    </location>
</feature>
<feature type="transmembrane region" description="Helical" evidence="6">
    <location>
        <begin position="47"/>
        <end position="67"/>
    </location>
</feature>
<evidence type="ECO:0000256" key="6">
    <source>
        <dbReference type="SAM" id="Phobius"/>
    </source>
</evidence>
<evidence type="ECO:0000256" key="4">
    <source>
        <dbReference type="ARBA" id="ARBA00022989"/>
    </source>
</evidence>
<dbReference type="InterPro" id="IPR036259">
    <property type="entry name" value="MFS_trans_sf"/>
</dbReference>
<reference evidence="8" key="2">
    <citation type="submission" date="2022-10" db="EMBL/GenBank/DDBJ databases">
        <authorList>
            <consortium name="ENA_rothamsted_submissions"/>
            <consortium name="culmorum"/>
            <person name="King R."/>
        </authorList>
    </citation>
    <scope>NUCLEOTIDE SEQUENCE</scope>
</reference>
<sequence length="584" mass="67230">MVKIHFNQKLLPMKFNYFFFYGCIGPMYGFLPTIAKQLGYSITTYGVTMTFMSMISMVFSLVAGIIVDRFRVKKTLFFTATLLLGVISFFFMFVPKVPLEIGMDMKCNSEIILIVHADNVQQNTYNTTLFNHEKNDELITCKLICQNTMFGDHHQINKLNNQSHFSDYWMTTTKYIKNINEEIGVTLKLKDMELTENSYVFHLSSIQMNGTEIPLTCKYNLNTFCHITSCSNEAIIHVATITTYRGNVLYLHQFWIFFLILSTSCACIVISVTLQSPICLDLLEDKPEDFGKQKCWSSFGWGFFSIFIGWLVDWFSINKKEKEYSPVFYSCILLTICNLFVINKIKVVETKKPEKQWKNIYGLLSKHYVIAFYIWSIFNTFLHAIVTHFLFWYMEDLVVVNNDYSQRAWIKTLQGLAQGIQCFGGEIPFYFCSGWIIRKMGHINCMALVLGSMAIRLYLYTVIWNPAWIIAIELLNGVSYALAVSVKMSYAKIMSPEDATYTIIGILAFFDCIGESLASLLGGFLFQSYGGVWSFRFFAYSSAFMCFLNILSNRFGLTKDLANCNFVPVSMIENSKDDDVVNEN</sequence>
<dbReference type="PANTHER" id="PTHR16172:SF30">
    <property type="entry name" value="SUGAR BABY, ISOFORM C"/>
    <property type="match status" value="1"/>
</dbReference>
<dbReference type="InterPro" id="IPR024989">
    <property type="entry name" value="MFS_assoc_dom"/>
</dbReference>
<dbReference type="PANTHER" id="PTHR16172">
    <property type="entry name" value="MAJOR FACILITATOR SUPERFAMILY DOMAIN-CONTAINING PROTEIN 6-LIKE"/>
    <property type="match status" value="1"/>
</dbReference>
<dbReference type="EMBL" id="OU899035">
    <property type="protein sequence ID" value="CAH1726835.1"/>
    <property type="molecule type" value="Genomic_DNA"/>
</dbReference>
<comment type="similarity">
    <text evidence="2">Belongs to the major facilitator superfamily. MFSD6 family.</text>
</comment>
<feature type="transmembrane region" description="Helical" evidence="6">
    <location>
        <begin position="254"/>
        <end position="274"/>
    </location>
</feature>
<feature type="transmembrane region" description="Helical" evidence="6">
    <location>
        <begin position="532"/>
        <end position="551"/>
    </location>
</feature>
<evidence type="ECO:0000313" key="9">
    <source>
        <dbReference type="Proteomes" id="UP001154329"/>
    </source>
</evidence>
<evidence type="ECO:0000256" key="1">
    <source>
        <dbReference type="ARBA" id="ARBA00004141"/>
    </source>
</evidence>
<feature type="transmembrane region" description="Helical" evidence="6">
    <location>
        <begin position="443"/>
        <end position="461"/>
    </location>
</feature>
<keyword evidence="3 6" id="KW-0812">Transmembrane</keyword>
<dbReference type="Proteomes" id="UP001154329">
    <property type="component" value="Chromosome 2"/>
</dbReference>
<feature type="transmembrane region" description="Helical" evidence="6">
    <location>
        <begin position="327"/>
        <end position="347"/>
    </location>
</feature>
<dbReference type="Gene3D" id="1.20.1250.20">
    <property type="entry name" value="MFS general substrate transporter like domains"/>
    <property type="match status" value="2"/>
</dbReference>
<comment type="subcellular location">
    <subcellularLocation>
        <location evidence="1">Membrane</location>
        <topology evidence="1">Multi-pass membrane protein</topology>
    </subcellularLocation>
</comment>
<feature type="transmembrane region" description="Helical" evidence="6">
    <location>
        <begin position="295"/>
        <end position="315"/>
    </location>
</feature>
<evidence type="ECO:0000313" key="8">
    <source>
        <dbReference type="EMBL" id="CAH1726835.1"/>
    </source>
</evidence>
<proteinExistence type="inferred from homology"/>
<keyword evidence="4 6" id="KW-1133">Transmembrane helix</keyword>
<dbReference type="Pfam" id="PF12832">
    <property type="entry name" value="MFS_1_like"/>
    <property type="match status" value="1"/>
</dbReference>
<dbReference type="AlphaFoldDB" id="A0A9P0NKB8"/>
<organism evidence="8 9">
    <name type="scientific">Aphis gossypii</name>
    <name type="common">Cotton aphid</name>
    <dbReference type="NCBI Taxonomy" id="80765"/>
    <lineage>
        <taxon>Eukaryota</taxon>
        <taxon>Metazoa</taxon>
        <taxon>Ecdysozoa</taxon>
        <taxon>Arthropoda</taxon>
        <taxon>Hexapoda</taxon>
        <taxon>Insecta</taxon>
        <taxon>Pterygota</taxon>
        <taxon>Neoptera</taxon>
        <taxon>Paraneoptera</taxon>
        <taxon>Hemiptera</taxon>
        <taxon>Sternorrhyncha</taxon>
        <taxon>Aphidomorpha</taxon>
        <taxon>Aphidoidea</taxon>
        <taxon>Aphididae</taxon>
        <taxon>Aphidini</taxon>
        <taxon>Aphis</taxon>
        <taxon>Aphis</taxon>
    </lineage>
</organism>
<keyword evidence="9" id="KW-1185">Reference proteome</keyword>
<feature type="transmembrane region" description="Helical" evidence="6">
    <location>
        <begin position="467"/>
        <end position="490"/>
    </location>
</feature>
<evidence type="ECO:0000256" key="2">
    <source>
        <dbReference type="ARBA" id="ARBA00005241"/>
    </source>
</evidence>